<dbReference type="GO" id="GO:0005737">
    <property type="term" value="C:cytoplasm"/>
    <property type="evidence" value="ECO:0007669"/>
    <property type="project" value="TreeGrafter"/>
</dbReference>
<dbReference type="InterPro" id="IPR023210">
    <property type="entry name" value="NADP_OxRdtase_dom"/>
</dbReference>
<dbReference type="AlphaFoldDB" id="A0A7J0CTF4"/>
<dbReference type="InterPro" id="IPR050791">
    <property type="entry name" value="Aldo-Keto_reductase"/>
</dbReference>
<dbReference type="Proteomes" id="UP000498740">
    <property type="component" value="Unassembled WGS sequence"/>
</dbReference>
<evidence type="ECO:0000313" key="4">
    <source>
        <dbReference type="Proteomes" id="UP000498740"/>
    </source>
</evidence>
<name>A0A7J0CTF4_STRMI</name>
<accession>A0A7J0CTF4</accession>
<dbReference type="PANTHER" id="PTHR43625">
    <property type="entry name" value="AFLATOXIN B1 ALDEHYDE REDUCTASE"/>
    <property type="match status" value="1"/>
</dbReference>
<keyword evidence="1" id="KW-0560">Oxidoreductase</keyword>
<proteinExistence type="predicted"/>
<sequence>MTDNPPAGTIEIAGKTVSRLGLGTLRLTGPGGWGDPEDRPRAVSLLRQAVHQHGITHIDTADAYGPHTVEHLIKEALHPYPDELLIATKVGVVRPAPDVWMPLGHPAYLRASVEASLRRLGVERLELCYLHRIDWEVPVEDQIGTLQALQEEGKIGHIGLSKISGEDFRRWQGEIDIAAVQNVLNIHDRYDPVQELCREHDVPYVPYRPLAAGSAAHDGDVYTPLSWLLGLGPHIAPIPGTGSPRHLSNIVRAVTLGGWE</sequence>
<protein>
    <submittedName>
        <fullName evidence="3">Oxidoreductase</fullName>
    </submittedName>
</protein>
<feature type="domain" description="NADP-dependent oxidoreductase" evidence="2">
    <location>
        <begin position="19"/>
        <end position="215"/>
    </location>
</feature>
<gene>
    <name evidence="3" type="ORF">Smic_37900</name>
</gene>
<dbReference type="EMBL" id="BLWD01000001">
    <property type="protein sequence ID" value="GFN05234.1"/>
    <property type="molecule type" value="Genomic_DNA"/>
</dbReference>
<evidence type="ECO:0000256" key="1">
    <source>
        <dbReference type="ARBA" id="ARBA00023002"/>
    </source>
</evidence>
<comment type="caution">
    <text evidence="3">The sequence shown here is derived from an EMBL/GenBank/DDBJ whole genome shotgun (WGS) entry which is preliminary data.</text>
</comment>
<dbReference type="PANTHER" id="PTHR43625:SF40">
    <property type="entry name" value="ALDO-KETO REDUCTASE YAKC [NADP(+)]"/>
    <property type="match status" value="1"/>
</dbReference>
<dbReference type="Pfam" id="PF00248">
    <property type="entry name" value="Aldo_ket_red"/>
    <property type="match status" value="1"/>
</dbReference>
<dbReference type="SUPFAM" id="SSF51430">
    <property type="entry name" value="NAD(P)-linked oxidoreductase"/>
    <property type="match status" value="1"/>
</dbReference>
<dbReference type="GO" id="GO:0016491">
    <property type="term" value="F:oxidoreductase activity"/>
    <property type="evidence" value="ECO:0007669"/>
    <property type="project" value="UniProtKB-KW"/>
</dbReference>
<dbReference type="InterPro" id="IPR036812">
    <property type="entry name" value="NAD(P)_OxRdtase_dom_sf"/>
</dbReference>
<dbReference type="Gene3D" id="3.20.20.100">
    <property type="entry name" value="NADP-dependent oxidoreductase domain"/>
    <property type="match status" value="1"/>
</dbReference>
<evidence type="ECO:0000313" key="3">
    <source>
        <dbReference type="EMBL" id="GFN05234.1"/>
    </source>
</evidence>
<dbReference type="RefSeq" id="WP_032755967.1">
    <property type="nucleotide sequence ID" value="NZ_BMUG01000002.1"/>
</dbReference>
<organism evidence="3 4">
    <name type="scientific">Streptomyces microflavus</name>
    <name type="common">Streptomyces lipmanii</name>
    <dbReference type="NCBI Taxonomy" id="1919"/>
    <lineage>
        <taxon>Bacteria</taxon>
        <taxon>Bacillati</taxon>
        <taxon>Actinomycetota</taxon>
        <taxon>Actinomycetes</taxon>
        <taxon>Kitasatosporales</taxon>
        <taxon>Streptomycetaceae</taxon>
        <taxon>Streptomyces</taxon>
    </lineage>
</organism>
<evidence type="ECO:0000259" key="2">
    <source>
        <dbReference type="Pfam" id="PF00248"/>
    </source>
</evidence>
<reference evidence="3 4" key="1">
    <citation type="submission" date="2020-05" db="EMBL/GenBank/DDBJ databases">
        <title>Whole genome shotgun sequence of Streptomyces microflavus NBRC 13062.</title>
        <authorList>
            <person name="Komaki H."/>
            <person name="Tamura T."/>
        </authorList>
    </citation>
    <scope>NUCLEOTIDE SEQUENCE [LARGE SCALE GENOMIC DNA]</scope>
    <source>
        <strain evidence="3 4">NBRC 13062</strain>
    </source>
</reference>
<dbReference type="CDD" id="cd19088">
    <property type="entry name" value="AKR_AKR13B1"/>
    <property type="match status" value="1"/>
</dbReference>